<evidence type="ECO:0000313" key="1">
    <source>
        <dbReference type="EMBL" id="JAD21466.1"/>
    </source>
</evidence>
<sequence length="63" mass="7227">MTILLKASCQHSTLLFASSKLNIKLILQIHNPIEHHHLQNIWHHTIDQNKSNIHDSSNLTPNS</sequence>
<protein>
    <submittedName>
        <fullName evidence="1">Uncharacterized protein</fullName>
    </submittedName>
</protein>
<organism evidence="1">
    <name type="scientific">Arundo donax</name>
    <name type="common">Giant reed</name>
    <name type="synonym">Donax arundinaceus</name>
    <dbReference type="NCBI Taxonomy" id="35708"/>
    <lineage>
        <taxon>Eukaryota</taxon>
        <taxon>Viridiplantae</taxon>
        <taxon>Streptophyta</taxon>
        <taxon>Embryophyta</taxon>
        <taxon>Tracheophyta</taxon>
        <taxon>Spermatophyta</taxon>
        <taxon>Magnoliopsida</taxon>
        <taxon>Liliopsida</taxon>
        <taxon>Poales</taxon>
        <taxon>Poaceae</taxon>
        <taxon>PACMAD clade</taxon>
        <taxon>Arundinoideae</taxon>
        <taxon>Arundineae</taxon>
        <taxon>Arundo</taxon>
    </lineage>
</organism>
<reference evidence="1" key="1">
    <citation type="submission" date="2014-09" db="EMBL/GenBank/DDBJ databases">
        <authorList>
            <person name="Magalhaes I.L.F."/>
            <person name="Oliveira U."/>
            <person name="Santos F.R."/>
            <person name="Vidigal T.H.D.A."/>
            <person name="Brescovit A.D."/>
            <person name="Santos A.J."/>
        </authorList>
    </citation>
    <scope>NUCLEOTIDE SEQUENCE</scope>
    <source>
        <tissue evidence="1">Shoot tissue taken approximately 20 cm above the soil surface</tissue>
    </source>
</reference>
<reference evidence="1" key="2">
    <citation type="journal article" date="2015" name="Data Brief">
        <title>Shoot transcriptome of the giant reed, Arundo donax.</title>
        <authorList>
            <person name="Barrero R.A."/>
            <person name="Guerrero F.D."/>
            <person name="Moolhuijzen P."/>
            <person name="Goolsby J.A."/>
            <person name="Tidwell J."/>
            <person name="Bellgard S.E."/>
            <person name="Bellgard M.I."/>
        </authorList>
    </citation>
    <scope>NUCLEOTIDE SEQUENCE</scope>
    <source>
        <tissue evidence="1">Shoot tissue taken approximately 20 cm above the soil surface</tissue>
    </source>
</reference>
<dbReference type="EMBL" id="GBRH01276429">
    <property type="protein sequence ID" value="JAD21466.1"/>
    <property type="molecule type" value="Transcribed_RNA"/>
</dbReference>
<name>A0A0A8Y5Z7_ARUDO</name>
<dbReference type="AlphaFoldDB" id="A0A0A8Y5Z7"/>
<accession>A0A0A8Y5Z7</accession>
<proteinExistence type="predicted"/>